<feature type="transmembrane region" description="Helical" evidence="1">
    <location>
        <begin position="9"/>
        <end position="26"/>
    </location>
</feature>
<feature type="transmembrane region" description="Helical" evidence="1">
    <location>
        <begin position="38"/>
        <end position="56"/>
    </location>
</feature>
<dbReference type="EMBL" id="JYOM01000015">
    <property type="protein sequence ID" value="KKD45063.1"/>
    <property type="molecule type" value="Genomic_DNA"/>
</dbReference>
<keyword evidence="1" id="KW-0812">Transmembrane</keyword>
<feature type="transmembrane region" description="Helical" evidence="1">
    <location>
        <begin position="109"/>
        <end position="132"/>
    </location>
</feature>
<feature type="transmembrane region" description="Helical" evidence="1">
    <location>
        <begin position="81"/>
        <end position="103"/>
    </location>
</feature>
<keyword evidence="1" id="KW-1133">Transmembrane helix</keyword>
<proteinExistence type="predicted"/>
<sequence>MRKYHIKRIGIAILLTFYFFMLTPIMQGEKPFSTSADYFALILAIIVGVLASLFIFDERIKKEYEQDKVEKDERYLKNRAIFNFYFIVALGLVIPVVFAFMSISDMEQLSLIFLAKSFIFVSLAYTILLEIVKKKA</sequence>
<organism evidence="2 3">
    <name type="scientific">Listeria seeligeri</name>
    <dbReference type="NCBI Taxonomy" id="1640"/>
    <lineage>
        <taxon>Bacteria</taxon>
        <taxon>Bacillati</taxon>
        <taxon>Bacillota</taxon>
        <taxon>Bacilli</taxon>
        <taxon>Bacillales</taxon>
        <taxon>Listeriaceae</taxon>
        <taxon>Listeria</taxon>
    </lineage>
</organism>
<keyword evidence="1" id="KW-0472">Membrane</keyword>
<evidence type="ECO:0000313" key="3">
    <source>
        <dbReference type="Proteomes" id="UP000033536"/>
    </source>
</evidence>
<dbReference type="Proteomes" id="UP000033536">
    <property type="component" value="Unassembled WGS sequence"/>
</dbReference>
<gene>
    <name evidence="2" type="ORF">UQ68_12290</name>
</gene>
<evidence type="ECO:0000256" key="1">
    <source>
        <dbReference type="SAM" id="Phobius"/>
    </source>
</evidence>
<reference evidence="2 3" key="1">
    <citation type="submission" date="2015-02" db="EMBL/GenBank/DDBJ databases">
        <title>Sequencing of Listeria spp. dairy environmental strains.</title>
        <authorList>
            <person name="Muhterem-Uyar M."/>
            <person name="Wagner M."/>
            <person name="Schmitz-Esser S."/>
            <person name="Stessl B."/>
        </authorList>
    </citation>
    <scope>NUCLEOTIDE SEQUENCE [LARGE SCALE GENOMIC DNA]</scope>
    <source>
        <strain evidence="2 3">7KSM</strain>
    </source>
</reference>
<comment type="caution">
    <text evidence="2">The sequence shown here is derived from an EMBL/GenBank/DDBJ whole genome shotgun (WGS) entry which is preliminary data.</text>
</comment>
<keyword evidence="3" id="KW-1185">Reference proteome</keyword>
<accession>A0ABR5E5S5</accession>
<evidence type="ECO:0000313" key="2">
    <source>
        <dbReference type="EMBL" id="KKD45063.1"/>
    </source>
</evidence>
<dbReference type="RefSeq" id="WP_046327942.1">
    <property type="nucleotide sequence ID" value="NZ_CP034772.1"/>
</dbReference>
<name>A0ABR5E5S5_LISSE</name>
<evidence type="ECO:0008006" key="4">
    <source>
        <dbReference type="Google" id="ProtNLM"/>
    </source>
</evidence>
<protein>
    <recommendedName>
        <fullName evidence="4">2'-O-methyl transferase</fullName>
    </recommendedName>
</protein>